<organism evidence="2 3">
    <name type="scientific">Hemibagrus wyckioides</name>
    <dbReference type="NCBI Taxonomy" id="337641"/>
    <lineage>
        <taxon>Eukaryota</taxon>
        <taxon>Metazoa</taxon>
        <taxon>Chordata</taxon>
        <taxon>Craniata</taxon>
        <taxon>Vertebrata</taxon>
        <taxon>Euteleostomi</taxon>
        <taxon>Actinopterygii</taxon>
        <taxon>Neopterygii</taxon>
        <taxon>Teleostei</taxon>
        <taxon>Ostariophysi</taxon>
        <taxon>Siluriformes</taxon>
        <taxon>Bagridae</taxon>
        <taxon>Hemibagrus</taxon>
    </lineage>
</organism>
<protein>
    <submittedName>
        <fullName evidence="2">Uncharacterized protein</fullName>
    </submittedName>
</protein>
<gene>
    <name evidence="2" type="ORF">KOW79_014012</name>
</gene>
<evidence type="ECO:0000313" key="2">
    <source>
        <dbReference type="EMBL" id="KAG7322666.1"/>
    </source>
</evidence>
<evidence type="ECO:0000313" key="3">
    <source>
        <dbReference type="Proteomes" id="UP000824219"/>
    </source>
</evidence>
<name>A0A9D3NHB9_9TELE</name>
<dbReference type="AlphaFoldDB" id="A0A9D3NHB9"/>
<keyword evidence="3" id="KW-1185">Reference proteome</keyword>
<proteinExistence type="predicted"/>
<dbReference type="Proteomes" id="UP000824219">
    <property type="component" value="Linkage Group LG16"/>
</dbReference>
<feature type="compositionally biased region" description="Basic and acidic residues" evidence="1">
    <location>
        <begin position="24"/>
        <end position="43"/>
    </location>
</feature>
<accession>A0A9D3NHB9</accession>
<sequence length="110" mass="12236">MAARHDPGSTIVLIVSGTFLNEKRKERRTVDHRSEDRNPEPGERGPLGEPCKAGSITHECFGSIPNHMPRPSWRPFVILPVYGAKPQMMGGRVRLGAYVYQESAGFCKDT</sequence>
<dbReference type="EMBL" id="JAHKSW010000016">
    <property type="protein sequence ID" value="KAG7322666.1"/>
    <property type="molecule type" value="Genomic_DNA"/>
</dbReference>
<comment type="caution">
    <text evidence="2">The sequence shown here is derived from an EMBL/GenBank/DDBJ whole genome shotgun (WGS) entry which is preliminary data.</text>
</comment>
<feature type="region of interest" description="Disordered" evidence="1">
    <location>
        <begin position="24"/>
        <end position="52"/>
    </location>
</feature>
<reference evidence="2 3" key="1">
    <citation type="submission" date="2021-06" db="EMBL/GenBank/DDBJ databases">
        <title>Chromosome-level genome assembly of the red-tail catfish (Hemibagrus wyckioides).</title>
        <authorList>
            <person name="Shao F."/>
        </authorList>
    </citation>
    <scope>NUCLEOTIDE SEQUENCE [LARGE SCALE GENOMIC DNA]</scope>
    <source>
        <strain evidence="2">EC202008001</strain>
        <tissue evidence="2">Blood</tissue>
    </source>
</reference>
<evidence type="ECO:0000256" key="1">
    <source>
        <dbReference type="SAM" id="MobiDB-lite"/>
    </source>
</evidence>